<comment type="caution">
    <text evidence="2">The sequence shown here is derived from an EMBL/GenBank/DDBJ whole genome shotgun (WGS) entry which is preliminary data.</text>
</comment>
<dbReference type="Proteomes" id="UP000435243">
    <property type="component" value="Unassembled WGS sequence"/>
</dbReference>
<dbReference type="OrthoDB" id="47893at2"/>
<keyword evidence="3" id="KW-1185">Reference proteome</keyword>
<dbReference type="SUPFAM" id="SSF160104">
    <property type="entry name" value="Acetoacetate decarboxylase-like"/>
    <property type="match status" value="1"/>
</dbReference>
<gene>
    <name evidence="2" type="ORF">GRI32_05360</name>
</gene>
<sequence>MPKQDEGLDPKYRMPRCFGYAPGPRNLPVHQRHRRYEKEIAACTMSARTDPDQLAQFLPEGLVLGEEARLEVCVMSFHNIGWLAGRGYDILMVRIPARWMQRQKQQSGYFVPVVWENMADPIITGREELGWSKIFADISVSAERDEQWRCTASWDGHRFFDFQAAAFEEAASAPSPMPMVFEKYVPTTGDPQASDAHYLTITASDGPDTEIRSVERGEGKFEFRGASWEQMPTQYPIVNALASLPLEDFGPVTRVMSSGGGDGSGQARLVPALSDQTHLIEK</sequence>
<protein>
    <recommendedName>
        <fullName evidence="4">Acetoacetate decarboxylase</fullName>
    </recommendedName>
</protein>
<dbReference type="Pfam" id="PF06314">
    <property type="entry name" value="ADC"/>
    <property type="match status" value="1"/>
</dbReference>
<dbReference type="InterPro" id="IPR023375">
    <property type="entry name" value="ADC_dom_sf"/>
</dbReference>
<reference evidence="2 3" key="1">
    <citation type="submission" date="2019-12" db="EMBL/GenBank/DDBJ databases">
        <title>Genomic-based taxomic classification of the family Erythrobacteraceae.</title>
        <authorList>
            <person name="Xu L."/>
        </authorList>
    </citation>
    <scope>NUCLEOTIDE SEQUENCE [LARGE SCALE GENOMIC DNA]</scope>
    <source>
        <strain evidence="2 3">JCM 16339</strain>
    </source>
</reference>
<evidence type="ECO:0000256" key="1">
    <source>
        <dbReference type="SAM" id="MobiDB-lite"/>
    </source>
</evidence>
<dbReference type="AlphaFoldDB" id="A0A844ZK40"/>
<evidence type="ECO:0008006" key="4">
    <source>
        <dbReference type="Google" id="ProtNLM"/>
    </source>
</evidence>
<feature type="region of interest" description="Disordered" evidence="1">
    <location>
        <begin position="258"/>
        <end position="282"/>
    </location>
</feature>
<dbReference type="GO" id="GO:0016829">
    <property type="term" value="F:lyase activity"/>
    <property type="evidence" value="ECO:0007669"/>
    <property type="project" value="InterPro"/>
</dbReference>
<dbReference type="RefSeq" id="WP_160590164.1">
    <property type="nucleotide sequence ID" value="NZ_BAAAFP010000002.1"/>
</dbReference>
<dbReference type="Gene3D" id="2.40.400.10">
    <property type="entry name" value="Acetoacetate decarboxylase-like"/>
    <property type="match status" value="1"/>
</dbReference>
<accession>A0A844ZK40</accession>
<evidence type="ECO:0000313" key="2">
    <source>
        <dbReference type="EMBL" id="MXO88165.1"/>
    </source>
</evidence>
<dbReference type="EMBL" id="WTYY01000002">
    <property type="protein sequence ID" value="MXO88165.1"/>
    <property type="molecule type" value="Genomic_DNA"/>
</dbReference>
<proteinExistence type="predicted"/>
<organism evidence="2 3">
    <name type="scientific">Alteraurantiacibacter aestuarii</name>
    <dbReference type="NCBI Taxonomy" id="650004"/>
    <lineage>
        <taxon>Bacteria</taxon>
        <taxon>Pseudomonadati</taxon>
        <taxon>Pseudomonadota</taxon>
        <taxon>Alphaproteobacteria</taxon>
        <taxon>Sphingomonadales</taxon>
        <taxon>Erythrobacteraceae</taxon>
        <taxon>Alteraurantiacibacter</taxon>
    </lineage>
</organism>
<name>A0A844ZK40_9SPHN</name>
<evidence type="ECO:0000313" key="3">
    <source>
        <dbReference type="Proteomes" id="UP000435243"/>
    </source>
</evidence>
<dbReference type="InterPro" id="IPR010451">
    <property type="entry name" value="Acetoacetate_decarboxylase"/>
</dbReference>